<dbReference type="PANTHER" id="PTHR10012">
    <property type="entry name" value="SERINE/THREONINE-PROTEIN PHOSPHATASE 2A REGULATORY SUBUNIT B"/>
    <property type="match status" value="1"/>
</dbReference>
<evidence type="ECO:0000256" key="3">
    <source>
        <dbReference type="ARBA" id="ARBA00011019"/>
    </source>
</evidence>
<dbReference type="Proteomes" id="UP000789595">
    <property type="component" value="Unassembled WGS sequence"/>
</dbReference>
<evidence type="ECO:0000256" key="2">
    <source>
        <dbReference type="ARBA" id="ARBA00004496"/>
    </source>
</evidence>
<dbReference type="GO" id="GO:0008160">
    <property type="term" value="F:protein tyrosine phosphatase activator activity"/>
    <property type="evidence" value="ECO:0007669"/>
    <property type="project" value="TreeGrafter"/>
</dbReference>
<accession>A0A8J2WZE3</accession>
<comment type="caution">
    <text evidence="8">The sequence shown here is derived from an EMBL/GenBank/DDBJ whole genome shotgun (WGS) entry which is preliminary data.</text>
</comment>
<dbReference type="PANTHER" id="PTHR10012:SF0">
    <property type="entry name" value="SERINE_THREONINE-PROTEIN PHOSPHATASE 2A ACTIVATOR"/>
    <property type="match status" value="1"/>
</dbReference>
<comment type="subcellular location">
    <subcellularLocation>
        <location evidence="2 7">Cytoplasm</location>
    </subcellularLocation>
</comment>
<evidence type="ECO:0000256" key="5">
    <source>
        <dbReference type="ARBA" id="ARBA00023110"/>
    </source>
</evidence>
<dbReference type="GO" id="GO:0003755">
    <property type="term" value="F:peptidyl-prolyl cis-trans isomerase activity"/>
    <property type="evidence" value="ECO:0007669"/>
    <property type="project" value="UniProtKB-KW"/>
</dbReference>
<sequence>MAALEEAFGEVIQRQITDDASFTKWKASAARREVVAFVTRLNNSCVNKPNLSIDAAPLQIRKLMDALRAIAKGCDQYLPTPGEARRYGSPMFRDWHAWLVTTAPGLLASLGSDSAELAARLAASFGDRTRIDYGTGHEAAFVVFLLGCFKLQLINDDAIDSGAVVCGCFAEYVRTCRVVQRCFGLEPAGSKGVWALDDYQLLPFLFGCSQLADEEHGFGDEDTGLLTVNAVALSQRSMFYECLAFVDEQTGQTPLDVAAPILFNLTMQPWRVNARRLLRLFDEEVLGQKPVVQHMLFGELLRADWDSNTGPSEESERLMRMKAVMDAANRKLGIGS</sequence>
<evidence type="ECO:0000313" key="8">
    <source>
        <dbReference type="EMBL" id="CAH0372235.1"/>
    </source>
</evidence>
<dbReference type="GO" id="GO:0005634">
    <property type="term" value="C:nucleus"/>
    <property type="evidence" value="ECO:0007669"/>
    <property type="project" value="TreeGrafter"/>
</dbReference>
<dbReference type="Gene3D" id="1.20.120.1150">
    <property type="match status" value="1"/>
</dbReference>
<comment type="catalytic activity">
    <reaction evidence="1 7">
        <text>[protein]-peptidylproline (omega=180) = [protein]-peptidylproline (omega=0)</text>
        <dbReference type="Rhea" id="RHEA:16237"/>
        <dbReference type="Rhea" id="RHEA-COMP:10747"/>
        <dbReference type="Rhea" id="RHEA-COMP:10748"/>
        <dbReference type="ChEBI" id="CHEBI:83833"/>
        <dbReference type="ChEBI" id="CHEBI:83834"/>
        <dbReference type="EC" id="5.2.1.8"/>
    </reaction>
</comment>
<dbReference type="PIRSF" id="PIRSF016325">
    <property type="entry name" value="Phstyr_phstse_ac"/>
    <property type="match status" value="1"/>
</dbReference>
<organism evidence="8 9">
    <name type="scientific">Pelagomonas calceolata</name>
    <dbReference type="NCBI Taxonomy" id="35677"/>
    <lineage>
        <taxon>Eukaryota</taxon>
        <taxon>Sar</taxon>
        <taxon>Stramenopiles</taxon>
        <taxon>Ochrophyta</taxon>
        <taxon>Pelagophyceae</taxon>
        <taxon>Pelagomonadales</taxon>
        <taxon>Pelagomonadaceae</taxon>
        <taxon>Pelagomonas</taxon>
    </lineage>
</organism>
<name>A0A8J2WZE3_9STRA</name>
<evidence type="ECO:0000313" key="9">
    <source>
        <dbReference type="Proteomes" id="UP000789595"/>
    </source>
</evidence>
<evidence type="ECO:0000256" key="7">
    <source>
        <dbReference type="RuleBase" id="RU361210"/>
    </source>
</evidence>
<dbReference type="Pfam" id="PF03095">
    <property type="entry name" value="PTPA"/>
    <property type="match status" value="1"/>
</dbReference>
<dbReference type="InterPro" id="IPR004327">
    <property type="entry name" value="Phstyr_phstse_ac"/>
</dbReference>
<dbReference type="EMBL" id="CAKKNE010000003">
    <property type="protein sequence ID" value="CAH0372235.1"/>
    <property type="molecule type" value="Genomic_DNA"/>
</dbReference>
<dbReference type="GO" id="GO:0005737">
    <property type="term" value="C:cytoplasm"/>
    <property type="evidence" value="ECO:0007669"/>
    <property type="project" value="UniProtKB-SubCell"/>
</dbReference>
<protein>
    <recommendedName>
        <fullName evidence="7">Serine/threonine-protein phosphatase 2A activator</fullName>
        <ecNumber evidence="7">5.2.1.8</ecNumber>
    </recommendedName>
    <alternativeName>
        <fullName evidence="7">Phosphotyrosyl phosphatase activator</fullName>
    </alternativeName>
</protein>
<comment type="function">
    <text evidence="7">PPIases accelerate the folding of proteins. It catalyzes the cis-trans isomerization of proline imidic peptide bonds in oligopeptides.</text>
</comment>
<keyword evidence="5 7" id="KW-0697">Rotamase</keyword>
<dbReference type="GO" id="GO:0007052">
    <property type="term" value="P:mitotic spindle organization"/>
    <property type="evidence" value="ECO:0007669"/>
    <property type="project" value="TreeGrafter"/>
</dbReference>
<keyword evidence="4 7" id="KW-0963">Cytoplasm</keyword>
<dbReference type="EC" id="5.2.1.8" evidence="7"/>
<reference evidence="8" key="1">
    <citation type="submission" date="2021-11" db="EMBL/GenBank/DDBJ databases">
        <authorList>
            <consortium name="Genoscope - CEA"/>
            <person name="William W."/>
        </authorList>
    </citation>
    <scope>NUCLEOTIDE SEQUENCE</scope>
</reference>
<evidence type="ECO:0000256" key="6">
    <source>
        <dbReference type="ARBA" id="ARBA00023235"/>
    </source>
</evidence>
<keyword evidence="9" id="KW-1185">Reference proteome</keyword>
<proteinExistence type="inferred from homology"/>
<dbReference type="GO" id="GO:0000159">
    <property type="term" value="C:protein phosphatase type 2A complex"/>
    <property type="evidence" value="ECO:0007669"/>
    <property type="project" value="TreeGrafter"/>
</dbReference>
<evidence type="ECO:0000256" key="4">
    <source>
        <dbReference type="ARBA" id="ARBA00022490"/>
    </source>
</evidence>
<keyword evidence="6 7" id="KW-0413">Isomerase</keyword>
<comment type="similarity">
    <text evidence="3 7">Belongs to the PTPA-type PPIase family.</text>
</comment>
<dbReference type="InterPro" id="IPR037218">
    <property type="entry name" value="PTPA_sf"/>
</dbReference>
<dbReference type="InterPro" id="IPR043170">
    <property type="entry name" value="PTPA_C_lid"/>
</dbReference>
<dbReference type="AlphaFoldDB" id="A0A8J2WZE3"/>
<evidence type="ECO:0000256" key="1">
    <source>
        <dbReference type="ARBA" id="ARBA00000971"/>
    </source>
</evidence>
<dbReference type="OrthoDB" id="16120at2759"/>
<gene>
    <name evidence="8" type="ORF">PECAL_3P22180</name>
</gene>
<dbReference type="SUPFAM" id="SSF140984">
    <property type="entry name" value="PTPA-like"/>
    <property type="match status" value="1"/>
</dbReference>